<sequence length="80" mass="8207">MTARVRSLVAGVQRVYSDGTIRHYGRAMARTSASSAAAAAAAEDRGTGLLGQRGQHLADEPHVLIIVGVAGHSFASNCCG</sequence>
<keyword evidence="2" id="KW-1185">Reference proteome</keyword>
<organism evidence="1 2">
    <name type="scientific">Nonomuraea zeae</name>
    <dbReference type="NCBI Taxonomy" id="1642303"/>
    <lineage>
        <taxon>Bacteria</taxon>
        <taxon>Bacillati</taxon>
        <taxon>Actinomycetota</taxon>
        <taxon>Actinomycetes</taxon>
        <taxon>Streptosporangiales</taxon>
        <taxon>Streptosporangiaceae</taxon>
        <taxon>Nonomuraea</taxon>
    </lineage>
</organism>
<name>A0A5S4GTT1_9ACTN</name>
<proteinExistence type="predicted"/>
<comment type="caution">
    <text evidence="1">The sequence shown here is derived from an EMBL/GenBank/DDBJ whole genome shotgun (WGS) entry which is preliminary data.</text>
</comment>
<dbReference type="EMBL" id="VCKX01000029">
    <property type="protein sequence ID" value="TMR35884.1"/>
    <property type="molecule type" value="Genomic_DNA"/>
</dbReference>
<dbReference type="AlphaFoldDB" id="A0A5S4GTT1"/>
<protein>
    <submittedName>
        <fullName evidence="1">Uncharacterized protein</fullName>
    </submittedName>
</protein>
<dbReference type="Proteomes" id="UP000306628">
    <property type="component" value="Unassembled WGS sequence"/>
</dbReference>
<evidence type="ECO:0000313" key="2">
    <source>
        <dbReference type="Proteomes" id="UP000306628"/>
    </source>
</evidence>
<gene>
    <name evidence="1" type="ORF">ETD85_12455</name>
</gene>
<reference evidence="1 2" key="1">
    <citation type="submission" date="2019-05" db="EMBL/GenBank/DDBJ databases">
        <title>Draft genome sequence of Nonomuraea zeae DSM 100528.</title>
        <authorList>
            <person name="Saricaoglu S."/>
            <person name="Isik K."/>
        </authorList>
    </citation>
    <scope>NUCLEOTIDE SEQUENCE [LARGE SCALE GENOMIC DNA]</scope>
    <source>
        <strain evidence="1 2">DSM 100528</strain>
    </source>
</reference>
<accession>A0A5S4GTT1</accession>
<dbReference type="RefSeq" id="WP_138689822.1">
    <property type="nucleotide sequence ID" value="NZ_JBHSAZ010000024.1"/>
</dbReference>
<evidence type="ECO:0000313" key="1">
    <source>
        <dbReference type="EMBL" id="TMR35884.1"/>
    </source>
</evidence>